<dbReference type="EMBL" id="AP019620">
    <property type="protein sequence ID" value="BBJ42175.1"/>
    <property type="molecule type" value="Genomic_DNA"/>
</dbReference>
<organism evidence="1 2">
    <name type="scientific">Streptomyces antimycoticus</name>
    <dbReference type="NCBI Taxonomy" id="68175"/>
    <lineage>
        <taxon>Bacteria</taxon>
        <taxon>Bacillati</taxon>
        <taxon>Actinomycetota</taxon>
        <taxon>Actinomycetes</taxon>
        <taxon>Kitasatosporales</taxon>
        <taxon>Streptomycetaceae</taxon>
        <taxon>Streptomyces</taxon>
        <taxon>Streptomyces violaceusniger group</taxon>
    </lineage>
</organism>
<protein>
    <submittedName>
        <fullName evidence="1">Uncharacterized protein</fullName>
    </submittedName>
</protein>
<dbReference type="Proteomes" id="UP000463951">
    <property type="component" value="Chromosome"/>
</dbReference>
<reference evidence="1 2" key="1">
    <citation type="journal article" date="2020" name="Int. J. Syst. Evol. Microbiol.">
        <title>Reclassification of Streptomyces castelarensis and Streptomyces sporoclivatus as later heterotypic synonyms of Streptomyces antimycoticus.</title>
        <authorList>
            <person name="Komaki H."/>
            <person name="Tamura T."/>
        </authorList>
    </citation>
    <scope>NUCLEOTIDE SEQUENCE [LARGE SCALE GENOMIC DNA]</scope>
    <source>
        <strain evidence="1 2">NBRC 100767</strain>
    </source>
</reference>
<evidence type="ECO:0000313" key="1">
    <source>
        <dbReference type="EMBL" id="BBJ42175.1"/>
    </source>
</evidence>
<accession>A0A499UJV3</accession>
<dbReference type="AlphaFoldDB" id="A0A499UJV3"/>
<proteinExistence type="predicted"/>
<sequence>MVLRQAIGRGWRWCAEFFEDQRPFIRAVVTRVGVEGRGLVGDLQGAAFVGQGIRALTVSCRVSFFPVAVRIA</sequence>
<evidence type="ECO:0000313" key="2">
    <source>
        <dbReference type="Proteomes" id="UP000463951"/>
    </source>
</evidence>
<gene>
    <name evidence="1" type="ORF">SSPO_048930</name>
</gene>
<name>A0A499UJV3_9ACTN</name>